<feature type="region of interest" description="Disordered" evidence="1">
    <location>
        <begin position="1"/>
        <end position="20"/>
    </location>
</feature>
<accession>A0A0S4U5I7</accession>
<sequence>MRSHGNTANQRTGRAGTRNGIDRRICLARELEGRSPRTAGLWNLADFHGLDRWPVHPKDTT</sequence>
<feature type="compositionally biased region" description="Polar residues" evidence="1">
    <location>
        <begin position="1"/>
        <end position="12"/>
    </location>
</feature>
<organism evidence="2">
    <name type="scientific">Ralstonia solanacearum</name>
    <name type="common">Pseudomonas solanacearum</name>
    <dbReference type="NCBI Taxonomy" id="305"/>
    <lineage>
        <taxon>Bacteria</taxon>
        <taxon>Pseudomonadati</taxon>
        <taxon>Pseudomonadota</taxon>
        <taxon>Betaproteobacteria</taxon>
        <taxon>Burkholderiales</taxon>
        <taxon>Burkholderiaceae</taxon>
        <taxon>Ralstonia</taxon>
        <taxon>Ralstonia solanacearum species complex</taxon>
    </lineage>
</organism>
<dbReference type="EMBL" id="LN899821">
    <property type="protein sequence ID" value="CUV16977.1"/>
    <property type="molecule type" value="Genomic_DNA"/>
</dbReference>
<evidence type="ECO:0000256" key="1">
    <source>
        <dbReference type="SAM" id="MobiDB-lite"/>
    </source>
</evidence>
<proteinExistence type="predicted"/>
<dbReference type="AlphaFoldDB" id="A0A0S4U5I7"/>
<protein>
    <submittedName>
        <fullName evidence="2">Uncharacterized protein</fullName>
    </submittedName>
</protein>
<reference evidence="2" key="1">
    <citation type="submission" date="2015-10" db="EMBL/GenBank/DDBJ databases">
        <authorList>
            <person name="Gilbert D.G."/>
        </authorList>
    </citation>
    <scope>NUCLEOTIDE SEQUENCE</scope>
    <source>
        <strain evidence="2">Phyl III-seqv23</strain>
    </source>
</reference>
<evidence type="ECO:0000313" key="2">
    <source>
        <dbReference type="EMBL" id="CUV16977.1"/>
    </source>
</evidence>
<name>A0A0S4U5I7_RALSL</name>
<gene>
    <name evidence="2" type="ORF">PSS4_v1_210018</name>
</gene>